<protein>
    <submittedName>
        <fullName evidence="1">9690_t:CDS:1</fullName>
    </submittedName>
</protein>
<organism evidence="1 2">
    <name type="scientific">Racocetra fulgida</name>
    <dbReference type="NCBI Taxonomy" id="60492"/>
    <lineage>
        <taxon>Eukaryota</taxon>
        <taxon>Fungi</taxon>
        <taxon>Fungi incertae sedis</taxon>
        <taxon>Mucoromycota</taxon>
        <taxon>Glomeromycotina</taxon>
        <taxon>Glomeromycetes</taxon>
        <taxon>Diversisporales</taxon>
        <taxon>Gigasporaceae</taxon>
        <taxon>Racocetra</taxon>
    </lineage>
</organism>
<dbReference type="OrthoDB" id="2440640at2759"/>
<dbReference type="AlphaFoldDB" id="A0A9N8WEY1"/>
<accession>A0A9N8WEY1</accession>
<keyword evidence="2" id="KW-1185">Reference proteome</keyword>
<proteinExistence type="predicted"/>
<comment type="caution">
    <text evidence="1">The sequence shown here is derived from an EMBL/GenBank/DDBJ whole genome shotgun (WGS) entry which is preliminary data.</text>
</comment>
<evidence type="ECO:0000313" key="2">
    <source>
        <dbReference type="Proteomes" id="UP000789396"/>
    </source>
</evidence>
<name>A0A9N8WEY1_9GLOM</name>
<feature type="non-terminal residue" evidence="1">
    <location>
        <position position="1"/>
    </location>
</feature>
<gene>
    <name evidence="1" type="ORF">RFULGI_LOCUS1684</name>
</gene>
<dbReference type="EMBL" id="CAJVPZ010001099">
    <property type="protein sequence ID" value="CAG8484324.1"/>
    <property type="molecule type" value="Genomic_DNA"/>
</dbReference>
<reference evidence="1" key="1">
    <citation type="submission" date="2021-06" db="EMBL/GenBank/DDBJ databases">
        <authorList>
            <person name="Kallberg Y."/>
            <person name="Tangrot J."/>
            <person name="Rosling A."/>
        </authorList>
    </citation>
    <scope>NUCLEOTIDE SEQUENCE</scope>
    <source>
        <strain evidence="1">IN212</strain>
    </source>
</reference>
<sequence>QEELKNIQNHINSLNPQSQNINVYEIIDSLGQEELKNIQNYINSLNPQLQNINIYEIIDSLGQEELKNIQNHINSLNSQSQNINVYEIIDSFDQEDGLFKQHSSAKDFQDKVKKLETENNKFDSIPRVLENNLFKCLPPGYRAYKLSDQVLLWLEELQCIIANPYIIFDKEFVEAQSKLCDQEFSILIHNIKIVYLKKTG</sequence>
<dbReference type="Proteomes" id="UP000789396">
    <property type="component" value="Unassembled WGS sequence"/>
</dbReference>
<evidence type="ECO:0000313" key="1">
    <source>
        <dbReference type="EMBL" id="CAG8484324.1"/>
    </source>
</evidence>